<dbReference type="GO" id="GO:0019594">
    <property type="term" value="P:mannitol metabolic process"/>
    <property type="evidence" value="ECO:0007669"/>
    <property type="project" value="InterPro"/>
</dbReference>
<evidence type="ECO:0000313" key="7">
    <source>
        <dbReference type="Proteomes" id="UP000289238"/>
    </source>
</evidence>
<dbReference type="OrthoDB" id="9768714at2"/>
<evidence type="ECO:0000256" key="2">
    <source>
        <dbReference type="ARBA" id="ARBA00023027"/>
    </source>
</evidence>
<dbReference type="InterPro" id="IPR013328">
    <property type="entry name" value="6PGD_dom2"/>
</dbReference>
<accession>A0A4V1KR29</accession>
<feature type="domain" description="Mannitol dehydrogenase N-terminal" evidence="4">
    <location>
        <begin position="32"/>
        <end position="282"/>
    </location>
</feature>
<dbReference type="InterPro" id="IPR013131">
    <property type="entry name" value="Mannitol_DH_N"/>
</dbReference>
<dbReference type="InterPro" id="IPR008927">
    <property type="entry name" value="6-PGluconate_DH-like_C_sf"/>
</dbReference>
<dbReference type="Proteomes" id="UP000289238">
    <property type="component" value="Unassembled WGS sequence"/>
</dbReference>
<reference evidence="6 7" key="1">
    <citation type="submission" date="2018-07" db="EMBL/GenBank/DDBJ databases">
        <title>Leeuwenhoekiella genomics.</title>
        <authorList>
            <person name="Tahon G."/>
            <person name="Willems A."/>
        </authorList>
    </citation>
    <scope>NUCLEOTIDE SEQUENCE [LARGE SCALE GENOMIC DNA]</scope>
    <source>
        <strain evidence="6 7">LMG 22550</strain>
    </source>
</reference>
<dbReference type="SUPFAM" id="SSF51735">
    <property type="entry name" value="NAD(P)-binding Rossmann-fold domains"/>
    <property type="match status" value="1"/>
</dbReference>
<evidence type="ECO:0000259" key="5">
    <source>
        <dbReference type="Pfam" id="PF08125"/>
    </source>
</evidence>
<keyword evidence="2" id="KW-0520">NAD</keyword>
<dbReference type="SUPFAM" id="SSF48179">
    <property type="entry name" value="6-phosphogluconate dehydrogenase C-terminal domain-like"/>
    <property type="match status" value="1"/>
</dbReference>
<dbReference type="RefSeq" id="WP_128756995.1">
    <property type="nucleotide sequence ID" value="NZ_QOVM01000002.1"/>
</dbReference>
<keyword evidence="1" id="KW-0560">Oxidoreductase</keyword>
<dbReference type="Gene3D" id="1.10.1040.10">
    <property type="entry name" value="N-(1-d-carboxylethyl)-l-norvaline Dehydrogenase, domain 2"/>
    <property type="match status" value="1"/>
</dbReference>
<evidence type="ECO:0000256" key="1">
    <source>
        <dbReference type="ARBA" id="ARBA00023002"/>
    </source>
</evidence>
<dbReference type="GO" id="GO:0016616">
    <property type="term" value="F:oxidoreductase activity, acting on the CH-OH group of donors, NAD or NADP as acceptor"/>
    <property type="evidence" value="ECO:0007669"/>
    <property type="project" value="TreeGrafter"/>
</dbReference>
<keyword evidence="7" id="KW-1185">Reference proteome</keyword>
<dbReference type="FunFam" id="3.40.50.720:FF:000129">
    <property type="entry name" value="D-mannonate oxidoreductase"/>
    <property type="match status" value="1"/>
</dbReference>
<dbReference type="EMBL" id="QOVM01000002">
    <property type="protein sequence ID" value="RXG23472.1"/>
    <property type="molecule type" value="Genomic_DNA"/>
</dbReference>
<evidence type="ECO:0000259" key="4">
    <source>
        <dbReference type="Pfam" id="PF01232"/>
    </source>
</evidence>
<dbReference type="InterPro" id="IPR000669">
    <property type="entry name" value="Mannitol_DH"/>
</dbReference>
<sequence>MKNSVTLNLNNIDLLREHLSVPEYDPKFLKTGILHVGVGGFHRAHQAYYLNKLHEADLNPEWGICGIGLRENDKNIEDVFKKQDNLYTLLVKHPDGKNEAQVIGSIIDFKLGYGNPQVAIDKMAHPDTKIVSLTITEGGYNFNSSTGEFNFDNQDIIYELQNPEDPRTIYGYLTAALKKRRENSLPPFTIMSCDNIEHNGDVTREMLLTFAKRQDSELAEWIENSVSFPNSMVDRITPVTTAADIEFLENEYGIKDEWPVTCEPFIQWVIEDNFSNGRPQLENVGVQFVPDVKPYEKMKLRLLNAGHSVLGILGAVYGYKTINECMEDKVFLTYLRSFMDLEATPVLDELKGINLNDYKDSLEERFANPNIKDSVSRICSESAAKLPKFLIPTIQDNLKSGGNIDFGTLVLATWCYYSDLQQDQNGAPLEILDTMKNELHEAAQNTKEDALSFLRQTSVFGDLVNNDRFTSSYTNALDKVYKKQNIRIIMSDMI</sequence>
<protein>
    <submittedName>
        <fullName evidence="6">Mannitol 2-dehydrogenase</fullName>
    </submittedName>
</protein>
<dbReference type="InterPro" id="IPR023027">
    <property type="entry name" value="Mannitol_DH_CS"/>
</dbReference>
<name>A0A4V1KR29_9FLAO</name>
<proteinExistence type="inferred from homology"/>
<gene>
    <name evidence="6" type="ORF">DSM00_1086</name>
</gene>
<dbReference type="AlphaFoldDB" id="A0A4V1KR29"/>
<dbReference type="PRINTS" id="PR00084">
    <property type="entry name" value="MTLDHDRGNASE"/>
</dbReference>
<dbReference type="PROSITE" id="PS00974">
    <property type="entry name" value="MANNITOL_DHGENASE"/>
    <property type="match status" value="1"/>
</dbReference>
<comment type="similarity">
    <text evidence="3">Belongs to the mannitol dehydrogenase family. UxuB subfamily.</text>
</comment>
<comment type="caution">
    <text evidence="6">The sequence shown here is derived from an EMBL/GenBank/DDBJ whole genome shotgun (WGS) entry which is preliminary data.</text>
</comment>
<evidence type="ECO:0000313" key="6">
    <source>
        <dbReference type="EMBL" id="RXG23472.1"/>
    </source>
</evidence>
<dbReference type="Pfam" id="PF08125">
    <property type="entry name" value="Mannitol_dh_C"/>
    <property type="match status" value="1"/>
</dbReference>
<dbReference type="Gene3D" id="3.40.50.720">
    <property type="entry name" value="NAD(P)-binding Rossmann-like Domain"/>
    <property type="match status" value="1"/>
</dbReference>
<organism evidence="6 7">
    <name type="scientific">Leeuwenhoekiella aequorea</name>
    <dbReference type="NCBI Taxonomy" id="283736"/>
    <lineage>
        <taxon>Bacteria</taxon>
        <taxon>Pseudomonadati</taxon>
        <taxon>Bacteroidota</taxon>
        <taxon>Flavobacteriia</taxon>
        <taxon>Flavobacteriales</taxon>
        <taxon>Flavobacteriaceae</taxon>
        <taxon>Leeuwenhoekiella</taxon>
    </lineage>
</organism>
<evidence type="ECO:0000256" key="3">
    <source>
        <dbReference type="ARBA" id="ARBA00061451"/>
    </source>
</evidence>
<dbReference type="InterPro" id="IPR036291">
    <property type="entry name" value="NAD(P)-bd_dom_sf"/>
</dbReference>
<dbReference type="Pfam" id="PF01232">
    <property type="entry name" value="Mannitol_dh"/>
    <property type="match status" value="1"/>
</dbReference>
<dbReference type="PANTHER" id="PTHR43362">
    <property type="entry name" value="MANNITOL DEHYDROGENASE DSF1-RELATED"/>
    <property type="match status" value="1"/>
</dbReference>
<feature type="domain" description="Mannitol dehydrogenase C-terminal" evidence="5">
    <location>
        <begin position="291"/>
        <end position="480"/>
    </location>
</feature>
<dbReference type="InterPro" id="IPR050988">
    <property type="entry name" value="Mannitol_DH/Oxidoreductase"/>
</dbReference>
<dbReference type="InterPro" id="IPR013118">
    <property type="entry name" value="Mannitol_DH_C"/>
</dbReference>
<dbReference type="PANTHER" id="PTHR43362:SF1">
    <property type="entry name" value="MANNITOL DEHYDROGENASE 2-RELATED"/>
    <property type="match status" value="1"/>
</dbReference>